<keyword evidence="2" id="KW-1185">Reference proteome</keyword>
<dbReference type="AlphaFoldDB" id="A0A1H8RSK9"/>
<dbReference type="InterPro" id="IPR009363">
    <property type="entry name" value="Phage_Mu_Gp16"/>
</dbReference>
<dbReference type="OrthoDB" id="7360086at2"/>
<proteinExistence type="predicted"/>
<dbReference type="RefSeq" id="WP_091640803.1">
    <property type="nucleotide sequence ID" value="NZ_FOEG01000002.1"/>
</dbReference>
<protein>
    <recommendedName>
        <fullName evidence="3">Mu-like prophage protein gp16</fullName>
    </recommendedName>
</protein>
<evidence type="ECO:0008006" key="3">
    <source>
        <dbReference type="Google" id="ProtNLM"/>
    </source>
</evidence>
<organism evidence="1 2">
    <name type="scientific">Aquisalimonas asiatica</name>
    <dbReference type="NCBI Taxonomy" id="406100"/>
    <lineage>
        <taxon>Bacteria</taxon>
        <taxon>Pseudomonadati</taxon>
        <taxon>Pseudomonadota</taxon>
        <taxon>Gammaproteobacteria</taxon>
        <taxon>Chromatiales</taxon>
        <taxon>Ectothiorhodospiraceae</taxon>
        <taxon>Aquisalimonas</taxon>
    </lineage>
</organism>
<sequence>MGISKKQTSMLHVAKAKLSLSDAAYRELLQDVAGVTSSKHLDSAGFQAVIDRLAEMGFQTPRAHRTYGNRRGMATPDQVEYIRDLWQRYKGEPDPRGLDHWLERSFGVTALRFTDQNTAGKALVALKRMVSRAPPSR</sequence>
<gene>
    <name evidence="1" type="ORF">SAMN04488052_102222</name>
</gene>
<evidence type="ECO:0000313" key="2">
    <source>
        <dbReference type="Proteomes" id="UP000199657"/>
    </source>
</evidence>
<dbReference type="Pfam" id="PF06252">
    <property type="entry name" value="GemA"/>
    <property type="match status" value="1"/>
</dbReference>
<dbReference type="Proteomes" id="UP000199657">
    <property type="component" value="Unassembled WGS sequence"/>
</dbReference>
<name>A0A1H8RSK9_9GAMM</name>
<reference evidence="1 2" key="1">
    <citation type="submission" date="2016-10" db="EMBL/GenBank/DDBJ databases">
        <authorList>
            <person name="de Groot N.N."/>
        </authorList>
    </citation>
    <scope>NUCLEOTIDE SEQUENCE [LARGE SCALE GENOMIC DNA]</scope>
    <source>
        <strain evidence="1 2">CGMCC 1.6291</strain>
    </source>
</reference>
<dbReference type="EMBL" id="FOEG01000002">
    <property type="protein sequence ID" value="SEO69342.1"/>
    <property type="molecule type" value="Genomic_DNA"/>
</dbReference>
<evidence type="ECO:0000313" key="1">
    <source>
        <dbReference type="EMBL" id="SEO69342.1"/>
    </source>
</evidence>
<accession>A0A1H8RSK9</accession>